<dbReference type="InterPro" id="IPR015422">
    <property type="entry name" value="PyrdxlP-dep_Trfase_small"/>
</dbReference>
<keyword evidence="1" id="KW-0808">Transferase</keyword>
<gene>
    <name evidence="1" type="primary">perA_2</name>
    <name evidence="1" type="ORF">SDC9_62717</name>
</gene>
<dbReference type="Gene3D" id="3.40.640.10">
    <property type="entry name" value="Type I PLP-dependent aspartate aminotransferase-like (Major domain)"/>
    <property type="match status" value="1"/>
</dbReference>
<protein>
    <submittedName>
        <fullName evidence="1">GDP-perosamine synthase</fullName>
        <ecNumber evidence="1">2.6.1.102</ecNumber>
    </submittedName>
</protein>
<dbReference type="InterPro" id="IPR000653">
    <property type="entry name" value="DegT/StrS_aminotransferase"/>
</dbReference>
<comment type="caution">
    <text evidence="1">The sequence shown here is derived from an EMBL/GenBank/DDBJ whole genome shotgun (WGS) entry which is preliminary data.</text>
</comment>
<dbReference type="EMBL" id="VSSQ01002592">
    <property type="protein sequence ID" value="MPM16339.1"/>
    <property type="molecule type" value="Genomic_DNA"/>
</dbReference>
<dbReference type="SUPFAM" id="SSF53383">
    <property type="entry name" value="PLP-dependent transferases"/>
    <property type="match status" value="1"/>
</dbReference>
<dbReference type="EC" id="2.6.1.102" evidence="1"/>
<organism evidence="1">
    <name type="scientific">bioreactor metagenome</name>
    <dbReference type="NCBI Taxonomy" id="1076179"/>
    <lineage>
        <taxon>unclassified sequences</taxon>
        <taxon>metagenomes</taxon>
        <taxon>ecological metagenomes</taxon>
    </lineage>
</organism>
<dbReference type="CDD" id="cd00616">
    <property type="entry name" value="AHBA_syn"/>
    <property type="match status" value="1"/>
</dbReference>
<proteinExistence type="predicted"/>
<sequence length="413" mass="45256">MSNKAISGDASGRGAVAGYRVSIPARQRPYTEEEIAEVVRVMRDVPGQTQGAMQEQFQADFKAFTGANYAFAVGNATHALSLAATLCGVQPGDEVIIPAYTFCASAIPFGKAGAKIIWSDIDPDTWVVSVSDIARKITKKTKAIVCVHLLGMPCDMPAIMELAKKHGIRVVEDCAQALDSRINGQHVGTFGDFGCFSFHGAKTMTTLGEGGMLTVKSDADAKLVPGIRHNGVCGFTGARERYWVPAMSNVDLDIEGFWPNNFCIGEAQCALGSVELKNLTKFSDLIIAQNDRLRELLKDVPEISFNKIPKGYRHVRHQYIQHFDGSAFGKDRNDLLDLLTTKYGIRSIVQYYPLYRYPLFQKLGQGDHDCPVLEGWWDNSFSVPMWCGMEDEVLVTIADSIKGAIADLKATAK</sequence>
<evidence type="ECO:0000313" key="1">
    <source>
        <dbReference type="EMBL" id="MPM16339.1"/>
    </source>
</evidence>
<accession>A0A644XJR4</accession>
<reference evidence="1" key="1">
    <citation type="submission" date="2019-08" db="EMBL/GenBank/DDBJ databases">
        <authorList>
            <person name="Kucharzyk K."/>
            <person name="Murdoch R.W."/>
            <person name="Higgins S."/>
            <person name="Loffler F."/>
        </authorList>
    </citation>
    <scope>NUCLEOTIDE SEQUENCE</scope>
</reference>
<dbReference type="PIRSF" id="PIRSF000390">
    <property type="entry name" value="PLP_StrS"/>
    <property type="match status" value="1"/>
</dbReference>
<name>A0A644XJR4_9ZZZZ</name>
<dbReference type="AlphaFoldDB" id="A0A644XJR4"/>
<dbReference type="GO" id="GO:0030170">
    <property type="term" value="F:pyridoxal phosphate binding"/>
    <property type="evidence" value="ECO:0007669"/>
    <property type="project" value="TreeGrafter"/>
</dbReference>
<dbReference type="GO" id="GO:0102933">
    <property type="term" value="F:GDP-4-dehydro-6-deoxy-D-mannose-4-aminotransferase activity"/>
    <property type="evidence" value="ECO:0007669"/>
    <property type="project" value="UniProtKB-EC"/>
</dbReference>
<dbReference type="GO" id="GO:0000271">
    <property type="term" value="P:polysaccharide biosynthetic process"/>
    <property type="evidence" value="ECO:0007669"/>
    <property type="project" value="TreeGrafter"/>
</dbReference>
<dbReference type="InterPro" id="IPR015421">
    <property type="entry name" value="PyrdxlP-dep_Trfase_major"/>
</dbReference>
<dbReference type="PANTHER" id="PTHR30244">
    <property type="entry name" value="TRANSAMINASE"/>
    <property type="match status" value="1"/>
</dbReference>
<keyword evidence="1" id="KW-0032">Aminotransferase</keyword>
<dbReference type="Gene3D" id="3.90.1150.10">
    <property type="entry name" value="Aspartate Aminotransferase, domain 1"/>
    <property type="match status" value="1"/>
</dbReference>
<dbReference type="PANTHER" id="PTHR30244:SF34">
    <property type="entry name" value="DTDP-4-AMINO-4,6-DIDEOXYGALACTOSE TRANSAMINASE"/>
    <property type="match status" value="1"/>
</dbReference>
<dbReference type="Pfam" id="PF01041">
    <property type="entry name" value="DegT_DnrJ_EryC1"/>
    <property type="match status" value="1"/>
</dbReference>
<dbReference type="InterPro" id="IPR015424">
    <property type="entry name" value="PyrdxlP-dep_Trfase"/>
</dbReference>